<dbReference type="Proteomes" id="UP000191285">
    <property type="component" value="Unassembled WGS sequence"/>
</dbReference>
<proteinExistence type="inferred from homology"/>
<dbReference type="Gene3D" id="3.90.1200.10">
    <property type="match status" value="1"/>
</dbReference>
<feature type="compositionally biased region" description="Polar residues" evidence="2">
    <location>
        <begin position="73"/>
        <end position="86"/>
    </location>
</feature>
<dbReference type="EMBL" id="MLKD01000008">
    <property type="protein sequence ID" value="OQE23918.1"/>
    <property type="molecule type" value="Genomic_DNA"/>
</dbReference>
<feature type="region of interest" description="Disordered" evidence="2">
    <location>
        <begin position="666"/>
        <end position="691"/>
    </location>
</feature>
<feature type="region of interest" description="Disordered" evidence="2">
    <location>
        <begin position="226"/>
        <end position="246"/>
    </location>
</feature>
<name>A0A1V6TBY9_9EURO</name>
<feature type="compositionally biased region" description="Basic and acidic residues" evidence="2">
    <location>
        <begin position="140"/>
        <end position="152"/>
    </location>
</feature>
<evidence type="ECO:0000313" key="5">
    <source>
        <dbReference type="Proteomes" id="UP000191285"/>
    </source>
</evidence>
<dbReference type="AlphaFoldDB" id="A0A1V6TBY9"/>
<dbReference type="GO" id="GO:0005737">
    <property type="term" value="C:cytoplasm"/>
    <property type="evidence" value="ECO:0007669"/>
    <property type="project" value="TreeGrafter"/>
</dbReference>
<feature type="compositionally biased region" description="Basic and acidic residues" evidence="2">
    <location>
        <begin position="89"/>
        <end position="98"/>
    </location>
</feature>
<evidence type="ECO:0000259" key="3">
    <source>
        <dbReference type="Pfam" id="PF04428"/>
    </source>
</evidence>
<sequence length="745" mass="83842">MPSFTEDRVGSDLEVADSRPISGTGLNINLRKPLSTAADPASPPDRPTLKERRISLSKATARPPIQPSPMPSAVTSQSSTKPNSAVSEDAEHSFKTEEDPQWGLFNQVSEWLQHEKVRRNARKARRAEAVSNPSDGAVENTERSSGEHHRSSESTFSLDKLESILLKYANVAPGPVSRQANKRANRRRPKGLRRGSASESDYTDLEAPVPSVEAYLDNSKTLAYSGGAGEDEAADSSSSSKRGKGREAWNTFKTEIVRLAHTLQLRGWRKVLMENAADIEVVRLSGAMTNAIYVVGPPKNLPIPTTSSSSSSIVPRRPPPKLLLRIYGPQVDHLIDREKELQILRRLGRKNIGPRVLGTFCNGRFEEYFEARPLTARELRIPETAKQIAKRMRELHDGIELLEEEREGGPMVFKNWDKWVDRCEQVTTWLDKELDSPQNQARAVTEPWRRRGYVCGVPWAVFRKAVDNYRVWLLASYGGLSEIKRQLVFAHNDTQYGNLLRMEPATQSPLLLPANEHKQLVVIDFEYSSANTPGFEFANHFTEWCYNYHDEARPWACNTRFYPKPEDQYRFVSTYLTHRPNIGNATSPQATPSMRGRNAAGITPLSLDDCPEPTWQQSQAEKSNEEELDTEIKNLMHQTRLWRVINSAQWVAWGIVQAETPGMEEGLAGEAAPSNNISSEENGKEVTKSPPVDADVAEDEEFDYLAYAQDRALFFWSDLLTLDLVKPDDLPPAMVEHIRARAVDY</sequence>
<evidence type="ECO:0000313" key="4">
    <source>
        <dbReference type="EMBL" id="OQE23918.1"/>
    </source>
</evidence>
<dbReference type="OrthoDB" id="10267235at2759"/>
<feature type="region of interest" description="Disordered" evidence="2">
    <location>
        <begin position="605"/>
        <end position="625"/>
    </location>
</feature>
<feature type="compositionally biased region" description="Basic and acidic residues" evidence="2">
    <location>
        <begin position="1"/>
        <end position="11"/>
    </location>
</feature>
<evidence type="ECO:0000256" key="1">
    <source>
        <dbReference type="ARBA" id="ARBA00038211"/>
    </source>
</evidence>
<dbReference type="SUPFAM" id="SSF56112">
    <property type="entry name" value="Protein kinase-like (PK-like)"/>
    <property type="match status" value="1"/>
</dbReference>
<reference evidence="5" key="1">
    <citation type="journal article" date="2017" name="Nat. Microbiol.">
        <title>Global analysis of biosynthetic gene clusters reveals vast potential of secondary metabolite production in Penicillium species.</title>
        <authorList>
            <person name="Nielsen J.C."/>
            <person name="Grijseels S."/>
            <person name="Prigent S."/>
            <person name="Ji B."/>
            <person name="Dainat J."/>
            <person name="Nielsen K.F."/>
            <person name="Frisvad J.C."/>
            <person name="Workman M."/>
            <person name="Nielsen J."/>
        </authorList>
    </citation>
    <scope>NUCLEOTIDE SEQUENCE [LARGE SCALE GENOMIC DNA]</scope>
    <source>
        <strain evidence="5">IBT 24891</strain>
    </source>
</reference>
<dbReference type="GO" id="GO:0006646">
    <property type="term" value="P:phosphatidylethanolamine biosynthetic process"/>
    <property type="evidence" value="ECO:0007669"/>
    <property type="project" value="TreeGrafter"/>
</dbReference>
<feature type="region of interest" description="Disordered" evidence="2">
    <location>
        <begin position="116"/>
        <end position="156"/>
    </location>
</feature>
<dbReference type="InterPro" id="IPR011009">
    <property type="entry name" value="Kinase-like_dom_sf"/>
</dbReference>
<organism evidence="4 5">
    <name type="scientific">Penicillium steckii</name>
    <dbReference type="NCBI Taxonomy" id="303698"/>
    <lineage>
        <taxon>Eukaryota</taxon>
        <taxon>Fungi</taxon>
        <taxon>Dikarya</taxon>
        <taxon>Ascomycota</taxon>
        <taxon>Pezizomycotina</taxon>
        <taxon>Eurotiomycetes</taxon>
        <taxon>Eurotiomycetidae</taxon>
        <taxon>Eurotiales</taxon>
        <taxon>Aspergillaceae</taxon>
        <taxon>Penicillium</taxon>
    </lineage>
</organism>
<dbReference type="PANTHER" id="PTHR22603">
    <property type="entry name" value="CHOLINE/ETHANOALAMINE KINASE"/>
    <property type="match status" value="1"/>
</dbReference>
<dbReference type="Pfam" id="PF01633">
    <property type="entry name" value="Choline_kinase"/>
    <property type="match status" value="1"/>
</dbReference>
<dbReference type="STRING" id="303698.A0A1V6TBY9"/>
<evidence type="ECO:0000256" key="2">
    <source>
        <dbReference type="SAM" id="MobiDB-lite"/>
    </source>
</evidence>
<feature type="domain" description="Choline kinase N-terminal" evidence="3">
    <location>
        <begin position="200"/>
        <end position="273"/>
    </location>
</feature>
<comment type="caution">
    <text evidence="4">The sequence shown here is derived from an EMBL/GenBank/DDBJ whole genome shotgun (WGS) entry which is preliminary data.</text>
</comment>
<dbReference type="GO" id="GO:0004305">
    <property type="term" value="F:ethanolamine kinase activity"/>
    <property type="evidence" value="ECO:0007669"/>
    <property type="project" value="TreeGrafter"/>
</dbReference>
<accession>A0A1V6TBY9</accession>
<keyword evidence="5" id="KW-1185">Reference proteome</keyword>
<dbReference type="Pfam" id="PF04428">
    <property type="entry name" value="Choline_kin_N"/>
    <property type="match status" value="1"/>
</dbReference>
<feature type="region of interest" description="Disordered" evidence="2">
    <location>
        <begin position="1"/>
        <end position="103"/>
    </location>
</feature>
<feature type="compositionally biased region" description="Basic residues" evidence="2">
    <location>
        <begin position="180"/>
        <end position="193"/>
    </location>
</feature>
<protein>
    <recommendedName>
        <fullName evidence="3">Choline kinase N-terminal domain-containing protein</fullName>
    </recommendedName>
</protein>
<gene>
    <name evidence="4" type="ORF">PENSTE_c008G05400</name>
</gene>
<dbReference type="PANTHER" id="PTHR22603:SF93">
    <property type="entry name" value="RE24176P"/>
    <property type="match status" value="1"/>
</dbReference>
<dbReference type="InterPro" id="IPR007521">
    <property type="entry name" value="Choline_kin_N"/>
</dbReference>
<dbReference type="CDD" id="cd05157">
    <property type="entry name" value="ETNK_euk"/>
    <property type="match status" value="1"/>
</dbReference>
<dbReference type="GO" id="GO:0004103">
    <property type="term" value="F:choline kinase activity"/>
    <property type="evidence" value="ECO:0007669"/>
    <property type="project" value="TreeGrafter"/>
</dbReference>
<feature type="region of interest" description="Disordered" evidence="2">
    <location>
        <begin position="175"/>
        <end position="206"/>
    </location>
</feature>
<comment type="similarity">
    <text evidence="1">Belongs to the choline/ethanolamine kinase family.</text>
</comment>
<feature type="compositionally biased region" description="Basic residues" evidence="2">
    <location>
        <begin position="116"/>
        <end position="125"/>
    </location>
</feature>